<evidence type="ECO:0000259" key="5">
    <source>
        <dbReference type="PROSITE" id="PS01180"/>
    </source>
</evidence>
<organism evidence="6 7">
    <name type="scientific">Mizuhopecten yessoensis</name>
    <name type="common">Japanese scallop</name>
    <name type="synonym">Patinopecten yessoensis</name>
    <dbReference type="NCBI Taxonomy" id="6573"/>
    <lineage>
        <taxon>Eukaryota</taxon>
        <taxon>Metazoa</taxon>
        <taxon>Spiralia</taxon>
        <taxon>Lophotrochozoa</taxon>
        <taxon>Mollusca</taxon>
        <taxon>Bivalvia</taxon>
        <taxon>Autobranchia</taxon>
        <taxon>Pteriomorphia</taxon>
        <taxon>Pectinida</taxon>
        <taxon>Pectinoidea</taxon>
        <taxon>Pectinidae</taxon>
        <taxon>Mizuhopecten</taxon>
    </lineage>
</organism>
<dbReference type="Gene3D" id="2.60.120.290">
    <property type="entry name" value="Spermadhesin, CUB domain"/>
    <property type="match status" value="2"/>
</dbReference>
<evidence type="ECO:0000256" key="1">
    <source>
        <dbReference type="ARBA" id="ARBA00022737"/>
    </source>
</evidence>
<feature type="chain" id="PRO_5012419752" evidence="4">
    <location>
        <begin position="27"/>
        <end position="352"/>
    </location>
</feature>
<dbReference type="PANTHER" id="PTHR24251:SF30">
    <property type="entry name" value="MEMBRANE FRIZZLED-RELATED PROTEIN"/>
    <property type="match status" value="1"/>
</dbReference>
<reference evidence="6 7" key="1">
    <citation type="journal article" date="2017" name="Nat. Ecol. Evol.">
        <title>Scallop genome provides insights into evolution of bilaterian karyotype and development.</title>
        <authorList>
            <person name="Wang S."/>
            <person name="Zhang J."/>
            <person name="Jiao W."/>
            <person name="Li J."/>
            <person name="Xun X."/>
            <person name="Sun Y."/>
            <person name="Guo X."/>
            <person name="Huan P."/>
            <person name="Dong B."/>
            <person name="Zhang L."/>
            <person name="Hu X."/>
            <person name="Sun X."/>
            <person name="Wang J."/>
            <person name="Zhao C."/>
            <person name="Wang Y."/>
            <person name="Wang D."/>
            <person name="Huang X."/>
            <person name="Wang R."/>
            <person name="Lv J."/>
            <person name="Li Y."/>
            <person name="Zhang Z."/>
            <person name="Liu B."/>
            <person name="Lu W."/>
            <person name="Hui Y."/>
            <person name="Liang J."/>
            <person name="Zhou Z."/>
            <person name="Hou R."/>
            <person name="Li X."/>
            <person name="Liu Y."/>
            <person name="Li H."/>
            <person name="Ning X."/>
            <person name="Lin Y."/>
            <person name="Zhao L."/>
            <person name="Xing Q."/>
            <person name="Dou J."/>
            <person name="Li Y."/>
            <person name="Mao J."/>
            <person name="Guo H."/>
            <person name="Dou H."/>
            <person name="Li T."/>
            <person name="Mu C."/>
            <person name="Jiang W."/>
            <person name="Fu Q."/>
            <person name="Fu X."/>
            <person name="Miao Y."/>
            <person name="Liu J."/>
            <person name="Yu Q."/>
            <person name="Li R."/>
            <person name="Liao H."/>
            <person name="Li X."/>
            <person name="Kong Y."/>
            <person name="Jiang Z."/>
            <person name="Chourrout D."/>
            <person name="Li R."/>
            <person name="Bao Z."/>
        </authorList>
    </citation>
    <scope>NUCLEOTIDE SEQUENCE [LARGE SCALE GENOMIC DNA]</scope>
    <source>
        <strain evidence="6 7">PY_sf001</strain>
    </source>
</reference>
<dbReference type="AlphaFoldDB" id="A0A210R3S6"/>
<dbReference type="SMART" id="SM00042">
    <property type="entry name" value="CUB"/>
    <property type="match status" value="1"/>
</dbReference>
<feature type="signal peptide" evidence="4">
    <location>
        <begin position="1"/>
        <end position="26"/>
    </location>
</feature>
<dbReference type="SUPFAM" id="SSF49854">
    <property type="entry name" value="Spermadhesin, CUB domain"/>
    <property type="match status" value="2"/>
</dbReference>
<keyword evidence="4" id="KW-0732">Signal</keyword>
<evidence type="ECO:0000256" key="3">
    <source>
        <dbReference type="PROSITE-ProRule" id="PRU00059"/>
    </source>
</evidence>
<dbReference type="EMBL" id="NEDP02000574">
    <property type="protein sequence ID" value="OWF55622.1"/>
    <property type="molecule type" value="Genomic_DNA"/>
</dbReference>
<comment type="caution">
    <text evidence="3">Lacks conserved residue(s) required for the propagation of feature annotation.</text>
</comment>
<evidence type="ECO:0000313" key="6">
    <source>
        <dbReference type="EMBL" id="OWF55622.1"/>
    </source>
</evidence>
<evidence type="ECO:0000256" key="4">
    <source>
        <dbReference type="SAM" id="SignalP"/>
    </source>
</evidence>
<dbReference type="InterPro" id="IPR000859">
    <property type="entry name" value="CUB_dom"/>
</dbReference>
<protein>
    <submittedName>
        <fullName evidence="6">Deleted in malignant brain tumors 1 protein</fullName>
    </submittedName>
</protein>
<sequence length="352" mass="38546">MVTNMAAKWVWSLLLLVKIHFDSGYAQCVNTLDVTAHLDYSGHIKSPNYPYNYNNRANCEWLITASTGVVVISIDDMLLETNFDNIYFYDGSSSSGTLLGSYTAETTGIEISSGTTMLVRFTTDSSVTRHGFKLTYFALYSASSSNLHAWPYSPCGTTININTNDIQQLKLSSAPLSTSPSLSNCDVTFSVSASNLNVTILWSDLAFTSNGLNVTSVNLCDQQYGLSVWDGNGSTLLYWLCNADQSSDDTVIIYPTQTSVMFRYNSPISTTGPIISIQNYGGTAATATVPIPTTQSIVSSCGDRSMISESFQQYLTSPNYPNYYSNYLSCIWTITSHDLNGVITLNIISLYT</sequence>
<evidence type="ECO:0000256" key="2">
    <source>
        <dbReference type="ARBA" id="ARBA00023157"/>
    </source>
</evidence>
<comment type="caution">
    <text evidence="6">The sequence shown here is derived from an EMBL/GenBank/DDBJ whole genome shotgun (WGS) entry which is preliminary data.</text>
</comment>
<dbReference type="PROSITE" id="PS01180">
    <property type="entry name" value="CUB"/>
    <property type="match status" value="2"/>
</dbReference>
<dbReference type="Proteomes" id="UP000242188">
    <property type="component" value="Unassembled WGS sequence"/>
</dbReference>
<proteinExistence type="predicted"/>
<keyword evidence="7" id="KW-1185">Reference proteome</keyword>
<keyword evidence="2" id="KW-1015">Disulfide bond</keyword>
<dbReference type="CDD" id="cd00041">
    <property type="entry name" value="CUB"/>
    <property type="match status" value="1"/>
</dbReference>
<dbReference type="PANTHER" id="PTHR24251">
    <property type="entry name" value="OVOCHYMASE-RELATED"/>
    <property type="match status" value="1"/>
</dbReference>
<accession>A0A210R3S6</accession>
<name>A0A210R3S6_MIZYE</name>
<keyword evidence="1" id="KW-0677">Repeat</keyword>
<evidence type="ECO:0000313" key="7">
    <source>
        <dbReference type="Proteomes" id="UP000242188"/>
    </source>
</evidence>
<dbReference type="InterPro" id="IPR035914">
    <property type="entry name" value="Sperma_CUB_dom_sf"/>
</dbReference>
<dbReference type="Pfam" id="PF00431">
    <property type="entry name" value="CUB"/>
    <property type="match status" value="2"/>
</dbReference>
<feature type="domain" description="CUB" evidence="5">
    <location>
        <begin position="28"/>
        <end position="139"/>
    </location>
</feature>
<dbReference type="OrthoDB" id="10063988at2759"/>
<feature type="domain" description="CUB" evidence="5">
    <location>
        <begin position="301"/>
        <end position="352"/>
    </location>
</feature>
<gene>
    <name evidence="6" type="ORF">KP79_PYT13291</name>
</gene>